<dbReference type="Pfam" id="PF01814">
    <property type="entry name" value="Hemerythrin"/>
    <property type="match status" value="1"/>
</dbReference>
<dbReference type="STRING" id="1123501.Wenmar_04001"/>
<feature type="domain" description="Hemerythrin-like" evidence="1">
    <location>
        <begin position="42"/>
        <end position="185"/>
    </location>
</feature>
<dbReference type="RefSeq" id="WP_018302678.1">
    <property type="nucleotide sequence ID" value="NZ_KB902287.1"/>
</dbReference>
<evidence type="ECO:0000259" key="1">
    <source>
        <dbReference type="Pfam" id="PF01814"/>
    </source>
</evidence>
<dbReference type="Gene3D" id="1.20.120.520">
    <property type="entry name" value="nmb1532 protein domain like"/>
    <property type="match status" value="1"/>
</dbReference>
<protein>
    <recommendedName>
        <fullName evidence="1">Hemerythrin-like domain-containing protein</fullName>
    </recommendedName>
</protein>
<comment type="caution">
    <text evidence="2">The sequence shown here is derived from an EMBL/GenBank/DDBJ whole genome shotgun (WGS) entry which is preliminary data.</text>
</comment>
<sequence length="196" mass="21225">MIHDRPLAHEPLEALTVERGTRPAAPPIAGVTPAQREAGGHLAAIHRYHLMEIARLTRVMDALEAGEYQPGKLAETLHETQMLQNLRAVGTLCGRECMALTAHHDIEEAHMFPGLSAVGVAALTAVVDRLKEEHLVVHELLHRFEEAARALDAAPGADTFADARAVLEKLAQVVASHFGYEETELRDAIGVHLGGI</sequence>
<dbReference type="Proteomes" id="UP000035100">
    <property type="component" value="Unassembled WGS sequence"/>
</dbReference>
<proteinExistence type="predicted"/>
<organism evidence="2 3">
    <name type="scientific">Wenxinia marina DSM 24838</name>
    <dbReference type="NCBI Taxonomy" id="1123501"/>
    <lineage>
        <taxon>Bacteria</taxon>
        <taxon>Pseudomonadati</taxon>
        <taxon>Pseudomonadota</taxon>
        <taxon>Alphaproteobacteria</taxon>
        <taxon>Rhodobacterales</taxon>
        <taxon>Roseobacteraceae</taxon>
        <taxon>Wenxinia</taxon>
    </lineage>
</organism>
<reference evidence="2 3" key="1">
    <citation type="submission" date="2013-01" db="EMBL/GenBank/DDBJ databases">
        <authorList>
            <person name="Fiebig A."/>
            <person name="Goeker M."/>
            <person name="Klenk H.-P.P."/>
        </authorList>
    </citation>
    <scope>NUCLEOTIDE SEQUENCE [LARGE SCALE GENOMIC DNA]</scope>
    <source>
        <strain evidence="2 3">DSM 24838</strain>
    </source>
</reference>
<dbReference type="AlphaFoldDB" id="A0A0D0NGW2"/>
<evidence type="ECO:0000313" key="2">
    <source>
        <dbReference type="EMBL" id="KIQ67575.1"/>
    </source>
</evidence>
<dbReference type="OrthoDB" id="9775082at2"/>
<accession>A0A0D0NGW2</accession>
<gene>
    <name evidence="2" type="ORF">Wenmar_04001</name>
</gene>
<dbReference type="InterPro" id="IPR012312">
    <property type="entry name" value="Hemerythrin-like"/>
</dbReference>
<dbReference type="eggNOG" id="COG5592">
    <property type="taxonomic scope" value="Bacteria"/>
</dbReference>
<evidence type="ECO:0000313" key="3">
    <source>
        <dbReference type="Proteomes" id="UP000035100"/>
    </source>
</evidence>
<keyword evidence="3" id="KW-1185">Reference proteome</keyword>
<name>A0A0D0NGW2_9RHOB</name>
<dbReference type="EMBL" id="AONG01000022">
    <property type="protein sequence ID" value="KIQ67575.1"/>
    <property type="molecule type" value="Genomic_DNA"/>
</dbReference>